<evidence type="ECO:0000256" key="3">
    <source>
        <dbReference type="ARBA" id="ARBA00022989"/>
    </source>
</evidence>
<reference evidence="7 8" key="1">
    <citation type="journal article" date="2013" name="Genome Biol.">
        <title>Draft genome of the mountain pine beetle, Dendroctonus ponderosae Hopkins, a major forest pest.</title>
        <authorList>
            <person name="Keeling C.I."/>
            <person name="Yuen M.M."/>
            <person name="Liao N.Y."/>
            <person name="Docking T.R."/>
            <person name="Chan S.K."/>
            <person name="Taylor G.A."/>
            <person name="Palmquist D.L."/>
            <person name="Jackman S.D."/>
            <person name="Nguyen A."/>
            <person name="Li M."/>
            <person name="Henderson H."/>
            <person name="Janes J.K."/>
            <person name="Zhao Y."/>
            <person name="Pandoh P."/>
            <person name="Moore R."/>
            <person name="Sperling F.A."/>
            <person name="Huber D.P."/>
            <person name="Birol I."/>
            <person name="Jones S.J."/>
            <person name="Bohlmann J."/>
        </authorList>
    </citation>
    <scope>NUCLEOTIDE SEQUENCE</scope>
</reference>
<evidence type="ECO:0000256" key="2">
    <source>
        <dbReference type="ARBA" id="ARBA00022692"/>
    </source>
</evidence>
<dbReference type="InterPro" id="IPR011547">
    <property type="entry name" value="SLC26A/SulP_dom"/>
</dbReference>
<feature type="transmembrane region" description="Helical" evidence="5">
    <location>
        <begin position="30"/>
        <end position="49"/>
    </location>
</feature>
<dbReference type="Gene3D" id="3.30.750.24">
    <property type="entry name" value="STAS domain"/>
    <property type="match status" value="1"/>
</dbReference>
<feature type="transmembrane region" description="Helical" evidence="5">
    <location>
        <begin position="422"/>
        <end position="450"/>
    </location>
</feature>
<feature type="transmembrane region" description="Helical" evidence="5">
    <location>
        <begin position="61"/>
        <end position="84"/>
    </location>
</feature>
<feature type="transmembrane region" description="Helical" evidence="5">
    <location>
        <begin position="357"/>
        <end position="377"/>
    </location>
</feature>
<dbReference type="GO" id="GO:0055085">
    <property type="term" value="P:transmembrane transport"/>
    <property type="evidence" value="ECO:0007669"/>
    <property type="project" value="InterPro"/>
</dbReference>
<keyword evidence="4 5" id="KW-0472">Membrane</keyword>
<dbReference type="GO" id="GO:0016020">
    <property type="term" value="C:membrane"/>
    <property type="evidence" value="ECO:0007669"/>
    <property type="project" value="UniProtKB-SubCell"/>
</dbReference>
<evidence type="ECO:0000313" key="7">
    <source>
        <dbReference type="EMBL" id="ERL91290.1"/>
    </source>
</evidence>
<feature type="domain" description="SLC26A/SulP transporter" evidence="6">
    <location>
        <begin position="30"/>
        <end position="424"/>
    </location>
</feature>
<dbReference type="PANTHER" id="PTHR11814">
    <property type="entry name" value="SULFATE TRANSPORTER"/>
    <property type="match status" value="1"/>
</dbReference>
<feature type="transmembrane region" description="Helical" evidence="5">
    <location>
        <begin position="291"/>
        <end position="313"/>
    </location>
</feature>
<dbReference type="OrthoDB" id="288203at2759"/>
<name>U4UMN8_DENPD</name>
<dbReference type="Proteomes" id="UP000030742">
    <property type="component" value="Unassembled WGS sequence"/>
</dbReference>
<protein>
    <recommendedName>
        <fullName evidence="6">SLC26A/SulP transporter domain-containing protein</fullName>
    </recommendedName>
</protein>
<feature type="transmembrane region" description="Helical" evidence="5">
    <location>
        <begin position="222"/>
        <end position="246"/>
    </location>
</feature>
<evidence type="ECO:0000256" key="1">
    <source>
        <dbReference type="ARBA" id="ARBA00004141"/>
    </source>
</evidence>
<dbReference type="AlphaFoldDB" id="U4UMN8"/>
<keyword evidence="2 5" id="KW-0812">Transmembrane</keyword>
<keyword evidence="3 5" id="KW-1133">Transmembrane helix</keyword>
<organism evidence="7 8">
    <name type="scientific">Dendroctonus ponderosae</name>
    <name type="common">Mountain pine beetle</name>
    <dbReference type="NCBI Taxonomy" id="77166"/>
    <lineage>
        <taxon>Eukaryota</taxon>
        <taxon>Metazoa</taxon>
        <taxon>Ecdysozoa</taxon>
        <taxon>Arthropoda</taxon>
        <taxon>Hexapoda</taxon>
        <taxon>Insecta</taxon>
        <taxon>Pterygota</taxon>
        <taxon>Neoptera</taxon>
        <taxon>Endopterygota</taxon>
        <taxon>Coleoptera</taxon>
        <taxon>Polyphaga</taxon>
        <taxon>Cucujiformia</taxon>
        <taxon>Curculionidae</taxon>
        <taxon>Scolytinae</taxon>
        <taxon>Dendroctonus</taxon>
    </lineage>
</organism>
<comment type="subcellular location">
    <subcellularLocation>
        <location evidence="1">Membrane</location>
        <topology evidence="1">Multi-pass membrane protein</topology>
    </subcellularLocation>
</comment>
<sequence>MPISRKNVKSCIVQRIPILQWGPKYTSRKLLSDCIAGFTVGLTVIPQALAYATLGGLEPQYGLYSAFIGCFVYAIFGSIKDITIGPTALMALMTYQQVVGRNTDYAILLCFLCGVVQMIMSILHLGVLVDFISIPVTVGFTSATSVIIASSQLGSLFGLKISSNGFFDAVTKLIQNIKFTRLTDLALSVGCIIALLLLRKLKDVKLHQKGAKPTKFQQPINYTLWLVSTSRNAIVVIICSTVAYLYETHGTGAPFKLTGRVKSGFPEFKLPPFTTVIQNSTRNFPDMLSDLGSSVILVPVIGVLGNVAIAKAFAGGETIDATQELLTLSLCNIFGSFFSSMPITGSFSRSAVNHASGVQTSLGGVVTGIMVLLALSFLTRYFAYIPKASLGAVIVCAVAFMIEYEVVKPMWKSSKKDLVSALATFVFCLVIGVEYGILVGVTINIMFLLYPSARPGIRIEKCAVRTFLGLEPAKTVSLQSKRFQTANGHEYILITPDNALYFPAVDFIKTSIATAGLTSKNLPLVIDCQFILGADFTAAKGISTLVKEFAARKQPLYFVNARLDVVTVFQGVISEDFVHFSSKTNMEQAIEENHNRPDDEENLLAVFLDNSSQKTSSQAKAGVLHKRNSMNASNIPLI</sequence>
<gene>
    <name evidence="7" type="ORF">D910_08623</name>
</gene>
<evidence type="ECO:0000259" key="6">
    <source>
        <dbReference type="Pfam" id="PF00916"/>
    </source>
</evidence>
<feature type="transmembrane region" description="Helical" evidence="5">
    <location>
        <begin position="105"/>
        <end position="127"/>
    </location>
</feature>
<feature type="transmembrane region" description="Helical" evidence="5">
    <location>
        <begin position="384"/>
        <end position="402"/>
    </location>
</feature>
<dbReference type="Pfam" id="PF00916">
    <property type="entry name" value="Sulfate_transp"/>
    <property type="match status" value="1"/>
</dbReference>
<dbReference type="STRING" id="77166.U4UMN8"/>
<evidence type="ECO:0000256" key="4">
    <source>
        <dbReference type="ARBA" id="ARBA00023136"/>
    </source>
</evidence>
<evidence type="ECO:0000256" key="5">
    <source>
        <dbReference type="SAM" id="Phobius"/>
    </source>
</evidence>
<proteinExistence type="predicted"/>
<feature type="transmembrane region" description="Helical" evidence="5">
    <location>
        <begin position="325"/>
        <end position="345"/>
    </location>
</feature>
<dbReference type="CDD" id="cd07042">
    <property type="entry name" value="STAS_SulP_like_sulfate_transporter"/>
    <property type="match status" value="1"/>
</dbReference>
<dbReference type="InterPro" id="IPR036513">
    <property type="entry name" value="STAS_dom_sf"/>
</dbReference>
<evidence type="ECO:0000313" key="8">
    <source>
        <dbReference type="Proteomes" id="UP000030742"/>
    </source>
</evidence>
<accession>U4UMN8</accession>
<dbReference type="EMBL" id="KB632279">
    <property type="protein sequence ID" value="ERL91290.1"/>
    <property type="molecule type" value="Genomic_DNA"/>
</dbReference>
<dbReference type="InterPro" id="IPR001902">
    <property type="entry name" value="SLC26A/SulP_fam"/>
</dbReference>